<dbReference type="WBParaSite" id="Pan_g23272.t1">
    <property type="protein sequence ID" value="Pan_g23272.t1"/>
    <property type="gene ID" value="Pan_g23272"/>
</dbReference>
<dbReference type="PANTHER" id="PTHR46672:SF1">
    <property type="entry name" value="OS08G0103600 PROTEIN"/>
    <property type="match status" value="1"/>
</dbReference>
<protein>
    <submittedName>
        <fullName evidence="3">BTB domain-containing protein</fullName>
    </submittedName>
</protein>
<accession>A0A7E4VRI9</accession>
<dbReference type="InterPro" id="IPR044714">
    <property type="entry name" value="AtSIBP1-like"/>
</dbReference>
<dbReference type="InterPro" id="IPR011333">
    <property type="entry name" value="SKP1/BTB/POZ_sf"/>
</dbReference>
<organism evidence="2 3">
    <name type="scientific">Panagrellus redivivus</name>
    <name type="common">Microworm</name>
    <dbReference type="NCBI Taxonomy" id="6233"/>
    <lineage>
        <taxon>Eukaryota</taxon>
        <taxon>Metazoa</taxon>
        <taxon>Ecdysozoa</taxon>
        <taxon>Nematoda</taxon>
        <taxon>Chromadorea</taxon>
        <taxon>Rhabditida</taxon>
        <taxon>Tylenchina</taxon>
        <taxon>Panagrolaimomorpha</taxon>
        <taxon>Panagrolaimoidea</taxon>
        <taxon>Panagrolaimidae</taxon>
        <taxon>Panagrellus</taxon>
    </lineage>
</organism>
<evidence type="ECO:0000313" key="3">
    <source>
        <dbReference type="WBParaSite" id="Pan_g23272.t1"/>
    </source>
</evidence>
<sequence>MESRLPNNRETRDGTFETQYTTTLVASKLEVERNGESIIHPVGRINGIFWWLYFYYNGDAPQNKGSLIVKLFYDTTESLNVDAKFTVKDKTLPFRFRYSKKNFFGLIKITHQELRDMGAIVDNKIEIVIDATFTVPGTVVDAEQFRPLPPASVLTHELLDANRTHLNDAVFVVGENKEEITVNRAFLSLISPVFEAMFSNKTKEAATGRIDVIDFDYETVKDVLDICYGYTYKDKTTLETLDVLRFSDKYEIIGVFNKLNTHLGDSINEYNFFHIVKYAWMYELEQLKSKCRFFFKQNEDKIRKNTELDNVAPEAVQDMTSN</sequence>
<reference evidence="2" key="1">
    <citation type="journal article" date="2013" name="Genetics">
        <title>The draft genome and transcriptome of Panagrellus redivivus are shaped by the harsh demands of a free-living lifestyle.</title>
        <authorList>
            <person name="Srinivasan J."/>
            <person name="Dillman A.R."/>
            <person name="Macchietto M.G."/>
            <person name="Heikkinen L."/>
            <person name="Lakso M."/>
            <person name="Fracchia K.M."/>
            <person name="Antoshechkin I."/>
            <person name="Mortazavi A."/>
            <person name="Wong G."/>
            <person name="Sternberg P.W."/>
        </authorList>
    </citation>
    <scope>NUCLEOTIDE SEQUENCE [LARGE SCALE GENOMIC DNA]</scope>
    <source>
        <strain evidence="2">MT8872</strain>
    </source>
</reference>
<evidence type="ECO:0000313" key="2">
    <source>
        <dbReference type="Proteomes" id="UP000492821"/>
    </source>
</evidence>
<dbReference type="AlphaFoldDB" id="A0A7E4VRI9"/>
<dbReference type="Gene3D" id="3.30.710.10">
    <property type="entry name" value="Potassium Channel Kv1.1, Chain A"/>
    <property type="match status" value="1"/>
</dbReference>
<evidence type="ECO:0000259" key="1">
    <source>
        <dbReference type="PROSITE" id="PS50097"/>
    </source>
</evidence>
<dbReference type="Pfam" id="PF00651">
    <property type="entry name" value="BTB"/>
    <property type="match status" value="1"/>
</dbReference>
<dbReference type="Proteomes" id="UP000492821">
    <property type="component" value="Unassembled WGS sequence"/>
</dbReference>
<dbReference type="CDD" id="cd18186">
    <property type="entry name" value="BTB_POZ_ZBTB_KLHL-like"/>
    <property type="match status" value="1"/>
</dbReference>
<reference evidence="3" key="2">
    <citation type="submission" date="2020-10" db="UniProtKB">
        <authorList>
            <consortium name="WormBaseParasite"/>
        </authorList>
    </citation>
    <scope>IDENTIFICATION</scope>
</reference>
<dbReference type="PROSITE" id="PS50097">
    <property type="entry name" value="BTB"/>
    <property type="match status" value="1"/>
</dbReference>
<dbReference type="CDD" id="cd14733">
    <property type="entry name" value="BACK"/>
    <property type="match status" value="1"/>
</dbReference>
<feature type="domain" description="BTB" evidence="1">
    <location>
        <begin position="167"/>
        <end position="228"/>
    </location>
</feature>
<dbReference type="SUPFAM" id="SSF49599">
    <property type="entry name" value="TRAF domain-like"/>
    <property type="match status" value="1"/>
</dbReference>
<dbReference type="PANTHER" id="PTHR46672">
    <property type="entry name" value="OS08G0495500 PROTEIN-RELATED"/>
    <property type="match status" value="1"/>
</dbReference>
<name>A0A7E4VRI9_PANRE</name>
<proteinExistence type="predicted"/>
<dbReference type="InterPro" id="IPR000210">
    <property type="entry name" value="BTB/POZ_dom"/>
</dbReference>
<dbReference type="SUPFAM" id="SSF54695">
    <property type="entry name" value="POZ domain"/>
    <property type="match status" value="1"/>
</dbReference>
<keyword evidence="2" id="KW-1185">Reference proteome</keyword>
<dbReference type="SMART" id="SM00225">
    <property type="entry name" value="BTB"/>
    <property type="match status" value="1"/>
</dbReference>